<protein>
    <submittedName>
        <fullName evidence="2">J domain-containing protein</fullName>
    </submittedName>
</protein>
<dbReference type="PANTHER" id="PTHR24074">
    <property type="entry name" value="CO-CHAPERONE PROTEIN DJLA"/>
    <property type="match status" value="1"/>
</dbReference>
<accession>A0A5B8Y4M3</accession>
<evidence type="ECO:0000259" key="1">
    <source>
        <dbReference type="PROSITE" id="PS50076"/>
    </source>
</evidence>
<name>A0A4Y6PTL5_PERCE</name>
<dbReference type="Proteomes" id="UP000315995">
    <property type="component" value="Chromosome"/>
</dbReference>
<evidence type="ECO:0000313" key="3">
    <source>
        <dbReference type="Proteomes" id="UP000315995"/>
    </source>
</evidence>
<keyword evidence="3" id="KW-1185">Reference proteome</keyword>
<dbReference type="InterPro" id="IPR036869">
    <property type="entry name" value="J_dom_sf"/>
</dbReference>
<dbReference type="SUPFAM" id="SSF46565">
    <property type="entry name" value="Chaperone J-domain"/>
    <property type="match status" value="1"/>
</dbReference>
<dbReference type="InterPro" id="IPR001623">
    <property type="entry name" value="DnaJ_domain"/>
</dbReference>
<sequence length="135" mass="15633">MSNFKDRFVRAVRANLNDVLDRVKDFEQRGGFEKLFDSIADGDWEQIGGEQSSKRSSSAGTGSGEKTIREYYANLEVPYGSDLETVKESYRRLMRRYHPDRYANDSDMEELATELSQEITQAYHAVKNWLESGRY</sequence>
<dbReference type="PRINTS" id="PR00625">
    <property type="entry name" value="JDOMAIN"/>
</dbReference>
<organism evidence="2 3">
    <name type="scientific">Persicimonas caeni</name>
    <dbReference type="NCBI Taxonomy" id="2292766"/>
    <lineage>
        <taxon>Bacteria</taxon>
        <taxon>Deltaproteobacteria</taxon>
        <taxon>Bradymonadales</taxon>
        <taxon>Bradymonadaceae</taxon>
        <taxon>Persicimonas</taxon>
    </lineage>
</organism>
<feature type="domain" description="J" evidence="1">
    <location>
        <begin position="70"/>
        <end position="135"/>
    </location>
</feature>
<reference evidence="2 3" key="1">
    <citation type="submission" date="2019-06" db="EMBL/GenBank/DDBJ databases">
        <title>Persicimonas caeni gen. nov., sp. nov., a predatory bacterium isolated from solar saltern.</title>
        <authorList>
            <person name="Wang S."/>
        </authorList>
    </citation>
    <scope>NUCLEOTIDE SEQUENCE [LARGE SCALE GENOMIC DNA]</scope>
    <source>
        <strain evidence="2 3">YN101</strain>
    </source>
</reference>
<dbReference type="CDD" id="cd06257">
    <property type="entry name" value="DnaJ"/>
    <property type="match status" value="1"/>
</dbReference>
<evidence type="ECO:0000313" key="2">
    <source>
        <dbReference type="EMBL" id="QDG51661.1"/>
    </source>
</evidence>
<gene>
    <name evidence="2" type="ORF">FIV42_13150</name>
</gene>
<dbReference type="SMART" id="SM00271">
    <property type="entry name" value="DnaJ"/>
    <property type="match status" value="1"/>
</dbReference>
<proteinExistence type="predicted"/>
<dbReference type="PROSITE" id="PS50076">
    <property type="entry name" value="DNAJ_2"/>
    <property type="match status" value="1"/>
</dbReference>
<dbReference type="AlphaFoldDB" id="A0A4Y6PTL5"/>
<dbReference type="Gene3D" id="1.10.287.110">
    <property type="entry name" value="DnaJ domain"/>
    <property type="match status" value="1"/>
</dbReference>
<dbReference type="InterPro" id="IPR050817">
    <property type="entry name" value="DjlA_DnaK_co-chaperone"/>
</dbReference>
<dbReference type="Pfam" id="PF00226">
    <property type="entry name" value="DnaJ"/>
    <property type="match status" value="1"/>
</dbReference>
<dbReference type="RefSeq" id="WP_141198141.1">
    <property type="nucleotide sequence ID" value="NZ_CP041186.1"/>
</dbReference>
<accession>A0A4Y6PTL5</accession>
<dbReference type="OrthoDB" id="9779622at2"/>
<dbReference type="EMBL" id="CP041186">
    <property type="protein sequence ID" value="QDG51661.1"/>
    <property type="molecule type" value="Genomic_DNA"/>
</dbReference>